<dbReference type="Pfam" id="PF00106">
    <property type="entry name" value="adh_short"/>
    <property type="match status" value="1"/>
</dbReference>
<evidence type="ECO:0000256" key="4">
    <source>
        <dbReference type="RuleBase" id="RU000363"/>
    </source>
</evidence>
<proteinExistence type="inferred from homology"/>
<protein>
    <submittedName>
        <fullName evidence="5">Carbonyl reductase 1-like</fullName>
    </submittedName>
</protein>
<reference evidence="5" key="1">
    <citation type="submission" date="2025-05" db="UniProtKB">
        <authorList>
            <consortium name="Ensembl"/>
        </authorList>
    </citation>
    <scope>IDENTIFICATION</scope>
</reference>
<dbReference type="PROSITE" id="PS00061">
    <property type="entry name" value="ADH_SHORT"/>
    <property type="match status" value="1"/>
</dbReference>
<sequence>MAAQRVAVVTGANKGIGFAIVQGLAKTFDGVVLLTARNEQLGHEAVDKVTSLAGPATRIKFHQLDIMDESSVKHLVKHLSDEYGGLDVLINNAGIAYKVADTAPFGEQAEVTLQTNVFATLRSSDAFISLLRPAARVVTVSSTMAMRALDGCSPELAKRFRDPELSREELATLMEKFIKDAKAGNHTANGWPNTAYGVSKVGVTCLTRIQAREISHTRPNDNILVNCCCPGVSR</sequence>
<evidence type="ECO:0000256" key="2">
    <source>
        <dbReference type="ARBA" id="ARBA00022857"/>
    </source>
</evidence>
<dbReference type="SUPFAM" id="SSF51735">
    <property type="entry name" value="NAD(P)-binding Rossmann-fold domains"/>
    <property type="match status" value="1"/>
</dbReference>
<organism evidence="5 6">
    <name type="scientific">Eptatretus burgeri</name>
    <name type="common">Inshore hagfish</name>
    <dbReference type="NCBI Taxonomy" id="7764"/>
    <lineage>
        <taxon>Eukaryota</taxon>
        <taxon>Metazoa</taxon>
        <taxon>Chordata</taxon>
        <taxon>Craniata</taxon>
        <taxon>Vertebrata</taxon>
        <taxon>Cyclostomata</taxon>
        <taxon>Myxini</taxon>
        <taxon>Myxiniformes</taxon>
        <taxon>Myxinidae</taxon>
        <taxon>Eptatretinae</taxon>
        <taxon>Eptatretus</taxon>
    </lineage>
</organism>
<dbReference type="GO" id="GO:0004090">
    <property type="term" value="F:carbonyl reductase (NADPH) activity"/>
    <property type="evidence" value="ECO:0007669"/>
    <property type="project" value="TreeGrafter"/>
</dbReference>
<dbReference type="Gene3D" id="3.40.50.720">
    <property type="entry name" value="NAD(P)-binding Rossmann-like Domain"/>
    <property type="match status" value="1"/>
</dbReference>
<dbReference type="Ensembl" id="ENSEBUT00000004403.1">
    <property type="protein sequence ID" value="ENSEBUP00000003994.1"/>
    <property type="gene ID" value="ENSEBUG00000002846.1"/>
</dbReference>
<dbReference type="InterPro" id="IPR020904">
    <property type="entry name" value="Sc_DH/Rdtase_CS"/>
</dbReference>
<dbReference type="Ensembl" id="ENSEBUT00000004386.1">
    <property type="protein sequence ID" value="ENSEBUP00000003979.1"/>
    <property type="gene ID" value="ENSEBUG00000002846.1"/>
</dbReference>
<dbReference type="PRINTS" id="PR00080">
    <property type="entry name" value="SDRFAMILY"/>
</dbReference>
<evidence type="ECO:0000313" key="6">
    <source>
        <dbReference type="Proteomes" id="UP000694388"/>
    </source>
</evidence>
<keyword evidence="6" id="KW-1185">Reference proteome</keyword>
<evidence type="ECO:0000256" key="3">
    <source>
        <dbReference type="ARBA" id="ARBA00023002"/>
    </source>
</evidence>
<dbReference type="InterPro" id="IPR036291">
    <property type="entry name" value="NAD(P)-bd_dom_sf"/>
</dbReference>
<accession>A0A8C4NCH7</accession>
<comment type="similarity">
    <text evidence="1 4">Belongs to the short-chain dehydrogenases/reductases (SDR) family.</text>
</comment>
<dbReference type="InterPro" id="IPR002347">
    <property type="entry name" value="SDR_fam"/>
</dbReference>
<dbReference type="OMA" id="RYINSRF"/>
<name>A0A8C4NCH7_EPTBU</name>
<dbReference type="Proteomes" id="UP000694388">
    <property type="component" value="Unplaced"/>
</dbReference>
<keyword evidence="2" id="KW-0521">NADP</keyword>
<evidence type="ECO:0000256" key="1">
    <source>
        <dbReference type="ARBA" id="ARBA00006484"/>
    </source>
</evidence>
<dbReference type="AlphaFoldDB" id="A0A8C4NCH7"/>
<evidence type="ECO:0000313" key="5">
    <source>
        <dbReference type="Ensembl" id="ENSEBUP00000003994.1"/>
    </source>
</evidence>
<dbReference type="GeneTree" id="ENSGT00940000168097"/>
<keyword evidence="3" id="KW-0560">Oxidoreductase</keyword>
<dbReference type="PANTHER" id="PTHR43963:SF4">
    <property type="entry name" value="CARBONYL REDUCTASE (NADPH)"/>
    <property type="match status" value="1"/>
</dbReference>
<dbReference type="PRINTS" id="PR00081">
    <property type="entry name" value="GDHRDH"/>
</dbReference>
<dbReference type="PANTHER" id="PTHR43963">
    <property type="entry name" value="CARBONYL REDUCTASE 1-RELATED"/>
    <property type="match status" value="1"/>
</dbReference>